<accession>A0A7J7T4D8</accession>
<protein>
    <recommendedName>
        <fullName evidence="7">C-C motif chemokine 1</fullName>
    </recommendedName>
    <alternativeName>
        <fullName evidence="8">Small-inducible cytokine A1</fullName>
    </alternativeName>
</protein>
<organism evidence="11 12">
    <name type="scientific">Myotis myotis</name>
    <name type="common">Greater mouse-eared bat</name>
    <name type="synonym">Vespertilio myotis</name>
    <dbReference type="NCBI Taxonomy" id="51298"/>
    <lineage>
        <taxon>Eukaryota</taxon>
        <taxon>Metazoa</taxon>
        <taxon>Chordata</taxon>
        <taxon>Craniata</taxon>
        <taxon>Vertebrata</taxon>
        <taxon>Euteleostomi</taxon>
        <taxon>Mammalia</taxon>
        <taxon>Eutheria</taxon>
        <taxon>Laurasiatheria</taxon>
        <taxon>Chiroptera</taxon>
        <taxon>Yangochiroptera</taxon>
        <taxon>Vespertilionidae</taxon>
        <taxon>Myotis</taxon>
    </lineage>
</organism>
<feature type="signal peptide" evidence="9">
    <location>
        <begin position="1"/>
        <end position="23"/>
    </location>
</feature>
<keyword evidence="2" id="KW-0145">Chemotaxis</keyword>
<gene>
    <name evidence="11" type="ORF">mMyoMyo1_002313</name>
</gene>
<evidence type="ECO:0000256" key="4">
    <source>
        <dbReference type="ARBA" id="ARBA00022729"/>
    </source>
</evidence>
<dbReference type="GO" id="GO:0048245">
    <property type="term" value="P:eosinophil chemotaxis"/>
    <property type="evidence" value="ECO:0007669"/>
    <property type="project" value="TreeGrafter"/>
</dbReference>
<name>A0A7J7T4D8_MYOMY</name>
<evidence type="ECO:0000256" key="6">
    <source>
        <dbReference type="ARBA" id="ARBA00023180"/>
    </source>
</evidence>
<evidence type="ECO:0000256" key="9">
    <source>
        <dbReference type="SAM" id="SignalP"/>
    </source>
</evidence>
<dbReference type="GO" id="GO:0070098">
    <property type="term" value="P:chemokine-mediated signaling pathway"/>
    <property type="evidence" value="ECO:0007669"/>
    <property type="project" value="TreeGrafter"/>
</dbReference>
<evidence type="ECO:0000256" key="5">
    <source>
        <dbReference type="ARBA" id="ARBA00023157"/>
    </source>
</evidence>
<dbReference type="SUPFAM" id="SSF54117">
    <property type="entry name" value="Interleukin 8-like chemokines"/>
    <property type="match status" value="1"/>
</dbReference>
<keyword evidence="6" id="KW-0325">Glycoprotein</keyword>
<dbReference type="GO" id="GO:0061844">
    <property type="term" value="P:antimicrobial humoral immune response mediated by antimicrobial peptide"/>
    <property type="evidence" value="ECO:0007669"/>
    <property type="project" value="TreeGrafter"/>
</dbReference>
<comment type="caution">
    <text evidence="11">The sequence shown here is derived from an EMBL/GenBank/DDBJ whole genome shotgun (WGS) entry which is preliminary data.</text>
</comment>
<keyword evidence="12" id="KW-1185">Reference proteome</keyword>
<keyword evidence="3" id="KW-0202">Cytokine</keyword>
<evidence type="ECO:0000256" key="7">
    <source>
        <dbReference type="ARBA" id="ARBA00074061"/>
    </source>
</evidence>
<proteinExistence type="inferred from homology"/>
<dbReference type="GO" id="GO:0030335">
    <property type="term" value="P:positive regulation of cell migration"/>
    <property type="evidence" value="ECO:0007669"/>
    <property type="project" value="TreeGrafter"/>
</dbReference>
<dbReference type="EMBL" id="JABWUV010000017">
    <property type="protein sequence ID" value="KAF6295277.1"/>
    <property type="molecule type" value="Genomic_DNA"/>
</dbReference>
<dbReference type="InterPro" id="IPR039809">
    <property type="entry name" value="Chemokine_b/g/d"/>
</dbReference>
<feature type="chain" id="PRO_5029682425" description="C-C motif chemokine 1" evidence="9">
    <location>
        <begin position="24"/>
        <end position="97"/>
    </location>
</feature>
<dbReference type="PANTHER" id="PTHR12015">
    <property type="entry name" value="SMALL INDUCIBLE CYTOKINE A"/>
    <property type="match status" value="1"/>
</dbReference>
<feature type="domain" description="Chemokine interleukin-8-like" evidence="10">
    <location>
        <begin position="30"/>
        <end position="89"/>
    </location>
</feature>
<dbReference type="FunFam" id="2.40.50.40:FF:000033">
    <property type="entry name" value="C-C motif chemokine 1"/>
    <property type="match status" value="1"/>
</dbReference>
<evidence type="ECO:0000256" key="8">
    <source>
        <dbReference type="ARBA" id="ARBA00082821"/>
    </source>
</evidence>
<sequence length="97" mass="10866">MKLTTTALVCLLLVGTWLQDGNSWSLHVPSSNCCFTFVRKAISLKSIQCYRNSSSSCSHQDRLIFKLKGGKKSCALKTDKWVTAILRKIKPCLPTEM</sequence>
<dbReference type="Gene3D" id="2.40.50.40">
    <property type="match status" value="1"/>
</dbReference>
<comment type="similarity">
    <text evidence="1">Belongs to the intercrine beta (chemokine CC) family.</text>
</comment>
<evidence type="ECO:0000256" key="3">
    <source>
        <dbReference type="ARBA" id="ARBA00022514"/>
    </source>
</evidence>
<keyword evidence="4 9" id="KW-0732">Signal</keyword>
<reference evidence="11 12" key="1">
    <citation type="journal article" date="2020" name="Nature">
        <title>Six reference-quality genomes reveal evolution of bat adaptations.</title>
        <authorList>
            <person name="Jebb D."/>
            <person name="Huang Z."/>
            <person name="Pippel M."/>
            <person name="Hughes G.M."/>
            <person name="Lavrichenko K."/>
            <person name="Devanna P."/>
            <person name="Winkler S."/>
            <person name="Jermiin L.S."/>
            <person name="Skirmuntt E.C."/>
            <person name="Katzourakis A."/>
            <person name="Burkitt-Gray L."/>
            <person name="Ray D.A."/>
            <person name="Sullivan K.A.M."/>
            <person name="Roscito J.G."/>
            <person name="Kirilenko B.M."/>
            <person name="Davalos L.M."/>
            <person name="Corthals A.P."/>
            <person name="Power M.L."/>
            <person name="Jones G."/>
            <person name="Ransome R.D."/>
            <person name="Dechmann D.K.N."/>
            <person name="Locatelli A.G."/>
            <person name="Puechmaille S.J."/>
            <person name="Fedrigo O."/>
            <person name="Jarvis E.D."/>
            <person name="Hiller M."/>
            <person name="Vernes S.C."/>
            <person name="Myers E.W."/>
            <person name="Teeling E.C."/>
        </authorList>
    </citation>
    <scope>NUCLEOTIDE SEQUENCE [LARGE SCALE GENOMIC DNA]</scope>
    <source>
        <strain evidence="11">MMyoMyo1</strain>
        <tissue evidence="11">Flight muscle</tissue>
    </source>
</reference>
<dbReference type="GO" id="GO:0008009">
    <property type="term" value="F:chemokine activity"/>
    <property type="evidence" value="ECO:0007669"/>
    <property type="project" value="InterPro"/>
</dbReference>
<evidence type="ECO:0000259" key="10">
    <source>
        <dbReference type="SMART" id="SM00199"/>
    </source>
</evidence>
<evidence type="ECO:0000256" key="2">
    <source>
        <dbReference type="ARBA" id="ARBA00022500"/>
    </source>
</evidence>
<dbReference type="AlphaFoldDB" id="A0A7J7T4D8"/>
<dbReference type="GO" id="GO:0006954">
    <property type="term" value="P:inflammatory response"/>
    <property type="evidence" value="ECO:0007669"/>
    <property type="project" value="TreeGrafter"/>
</dbReference>
<dbReference type="InterPro" id="IPR036048">
    <property type="entry name" value="Interleukin_8-like_sf"/>
</dbReference>
<dbReference type="GO" id="GO:0048020">
    <property type="term" value="F:CCR chemokine receptor binding"/>
    <property type="evidence" value="ECO:0007669"/>
    <property type="project" value="TreeGrafter"/>
</dbReference>
<evidence type="ECO:0000313" key="12">
    <source>
        <dbReference type="Proteomes" id="UP000527355"/>
    </source>
</evidence>
<dbReference type="GO" id="GO:0005615">
    <property type="term" value="C:extracellular space"/>
    <property type="evidence" value="ECO:0007669"/>
    <property type="project" value="UniProtKB-KW"/>
</dbReference>
<dbReference type="PANTHER" id="PTHR12015:SF5">
    <property type="entry name" value="C-C MOTIF CHEMOKINE 1"/>
    <property type="match status" value="1"/>
</dbReference>
<dbReference type="Proteomes" id="UP000527355">
    <property type="component" value="Unassembled WGS sequence"/>
</dbReference>
<dbReference type="Pfam" id="PF00048">
    <property type="entry name" value="IL8"/>
    <property type="match status" value="1"/>
</dbReference>
<keyword evidence="5" id="KW-1015">Disulfide bond</keyword>
<dbReference type="InterPro" id="IPR001811">
    <property type="entry name" value="Chemokine_IL8-like_dom"/>
</dbReference>
<dbReference type="VEuPathDB" id="HostDB:GeneID_118672435"/>
<evidence type="ECO:0000313" key="11">
    <source>
        <dbReference type="EMBL" id="KAF6295277.1"/>
    </source>
</evidence>
<dbReference type="SMART" id="SM00199">
    <property type="entry name" value="SCY"/>
    <property type="match status" value="1"/>
</dbReference>
<evidence type="ECO:0000256" key="1">
    <source>
        <dbReference type="ARBA" id="ARBA00010868"/>
    </source>
</evidence>